<feature type="chain" id="PRO_5007171142" evidence="2">
    <location>
        <begin position="31"/>
        <end position="253"/>
    </location>
</feature>
<dbReference type="GO" id="GO:0031012">
    <property type="term" value="C:extracellular matrix"/>
    <property type="evidence" value="ECO:0007669"/>
    <property type="project" value="TreeGrafter"/>
</dbReference>
<dbReference type="InterPro" id="IPR050904">
    <property type="entry name" value="Adhesion/Biosynth-related"/>
</dbReference>
<dbReference type="Gene3D" id="2.30.180.10">
    <property type="entry name" value="FAS1 domain"/>
    <property type="match status" value="1"/>
</dbReference>
<feature type="signal peptide" evidence="2">
    <location>
        <begin position="1"/>
        <end position="30"/>
    </location>
</feature>
<dbReference type="Pfam" id="PF02469">
    <property type="entry name" value="Fasciclin"/>
    <property type="match status" value="1"/>
</dbReference>
<keyword evidence="2" id="KW-0732">Signal</keyword>
<dbReference type="InterPro" id="IPR000782">
    <property type="entry name" value="FAS1_domain"/>
</dbReference>
<name>A0A124EP77_9MYCO</name>
<dbReference type="PANTHER" id="PTHR10900">
    <property type="entry name" value="PERIOSTIN-RELATED"/>
    <property type="match status" value="1"/>
</dbReference>
<sequence length="253" mass="25803">MKTRTSKALGATAGIAAIAFSVPLAVTAYADPPAPAPEQPAEPTTTAVVEIPNPEGKGCDAFKEAVPDWKALNNLPVGQALQAIPEASTFYSAISGGFNPAVNVVPVLENGPYVVFVPTNEAFAALPPAQLDALKADPAALTDFDYYHVFLGLLGPKDVKGQRPTQQGAEIKVTGENADVTINDTAKVVCGGIQAANARIYLIDAVLDPANAPAAVTPSATSTSETTTTTTTTETTEPAPPAEPTPAGDAPIG</sequence>
<dbReference type="GO" id="GO:0005615">
    <property type="term" value="C:extracellular space"/>
    <property type="evidence" value="ECO:0007669"/>
    <property type="project" value="TreeGrafter"/>
</dbReference>
<dbReference type="GO" id="GO:0007155">
    <property type="term" value="P:cell adhesion"/>
    <property type="evidence" value="ECO:0007669"/>
    <property type="project" value="TreeGrafter"/>
</dbReference>
<dbReference type="GO" id="GO:0030198">
    <property type="term" value="P:extracellular matrix organization"/>
    <property type="evidence" value="ECO:0007669"/>
    <property type="project" value="TreeGrafter"/>
</dbReference>
<dbReference type="RefSeq" id="WP_064397641.1">
    <property type="nucleotide sequence ID" value="NZ_LQIR01000025.1"/>
</dbReference>
<dbReference type="Proteomes" id="UP000053707">
    <property type="component" value="Unassembled WGS sequence"/>
</dbReference>
<dbReference type="PANTHER" id="PTHR10900:SF77">
    <property type="entry name" value="FI19380P1"/>
    <property type="match status" value="1"/>
</dbReference>
<feature type="domain" description="FAS1" evidence="3">
    <location>
        <begin position="74"/>
        <end position="207"/>
    </location>
</feature>
<feature type="region of interest" description="Disordered" evidence="1">
    <location>
        <begin position="213"/>
        <end position="253"/>
    </location>
</feature>
<protein>
    <submittedName>
        <fullName evidence="4">Fasciclin</fullName>
    </submittedName>
</protein>
<dbReference type="AlphaFoldDB" id="A0A124EP77"/>
<organism evidence="4 5">
    <name type="scientific">Mycobacterium lehmannii</name>
    <dbReference type="NCBI Taxonomy" id="2048550"/>
    <lineage>
        <taxon>Bacteria</taxon>
        <taxon>Bacillati</taxon>
        <taxon>Actinomycetota</taxon>
        <taxon>Actinomycetes</taxon>
        <taxon>Mycobacteriales</taxon>
        <taxon>Mycobacteriaceae</taxon>
        <taxon>Mycobacterium</taxon>
    </lineage>
</organism>
<evidence type="ECO:0000313" key="4">
    <source>
        <dbReference type="EMBL" id="KUI13852.1"/>
    </source>
</evidence>
<reference evidence="4 5" key="1">
    <citation type="submission" date="2016-01" db="EMBL/GenBank/DDBJ databases">
        <authorList>
            <consortium name="TB Trials Study Group"/>
            <person name="Sutton G."/>
            <person name="Brinkac L."/>
            <person name="Sanka R."/>
            <person name="Adams M."/>
            <person name="Lau E.L."/>
            <person name="Macaden R."/>
            <person name="Grewal H.M.S."/>
        </authorList>
    </citation>
    <scope>NUCLEOTIDE SEQUENCE [LARGE SCALE GENOMIC DNA]</scope>
    <source>
        <strain evidence="4 5">IS-1744</strain>
    </source>
</reference>
<feature type="compositionally biased region" description="Low complexity" evidence="1">
    <location>
        <begin position="213"/>
        <end position="237"/>
    </location>
</feature>
<dbReference type="InterPro" id="IPR036378">
    <property type="entry name" value="FAS1_dom_sf"/>
</dbReference>
<dbReference type="GO" id="GO:0050839">
    <property type="term" value="F:cell adhesion molecule binding"/>
    <property type="evidence" value="ECO:0007669"/>
    <property type="project" value="TreeGrafter"/>
</dbReference>
<keyword evidence="5" id="KW-1185">Reference proteome</keyword>
<dbReference type="SUPFAM" id="SSF82153">
    <property type="entry name" value="FAS1 domain"/>
    <property type="match status" value="1"/>
</dbReference>
<gene>
    <name evidence="4" type="ORF">AU192_06925</name>
</gene>
<evidence type="ECO:0000256" key="1">
    <source>
        <dbReference type="SAM" id="MobiDB-lite"/>
    </source>
</evidence>
<evidence type="ECO:0000313" key="5">
    <source>
        <dbReference type="Proteomes" id="UP000053707"/>
    </source>
</evidence>
<proteinExistence type="predicted"/>
<dbReference type="SMART" id="SM00554">
    <property type="entry name" value="FAS1"/>
    <property type="match status" value="1"/>
</dbReference>
<dbReference type="EMBL" id="LQIR01000025">
    <property type="protein sequence ID" value="KUI13852.1"/>
    <property type="molecule type" value="Genomic_DNA"/>
</dbReference>
<comment type="caution">
    <text evidence="4">The sequence shown here is derived from an EMBL/GenBank/DDBJ whole genome shotgun (WGS) entry which is preliminary data.</text>
</comment>
<evidence type="ECO:0000256" key="2">
    <source>
        <dbReference type="SAM" id="SignalP"/>
    </source>
</evidence>
<dbReference type="PROSITE" id="PS50213">
    <property type="entry name" value="FAS1"/>
    <property type="match status" value="1"/>
</dbReference>
<evidence type="ECO:0000259" key="3">
    <source>
        <dbReference type="PROSITE" id="PS50213"/>
    </source>
</evidence>
<accession>A0A124EP77</accession>